<dbReference type="Proteomes" id="UP000220914">
    <property type="component" value="Unassembled WGS sequence"/>
</dbReference>
<accession>A0A2A7N649</accession>
<dbReference type="EMBL" id="PDCP01000015">
    <property type="protein sequence ID" value="PEG39364.1"/>
    <property type="molecule type" value="Genomic_DNA"/>
</dbReference>
<evidence type="ECO:0000256" key="1">
    <source>
        <dbReference type="SAM" id="Phobius"/>
    </source>
</evidence>
<dbReference type="RefSeq" id="WP_097940071.1">
    <property type="nucleotide sequence ID" value="NZ_BLKS01000001.1"/>
</dbReference>
<protein>
    <submittedName>
        <fullName evidence="2">Uncharacterized protein</fullName>
    </submittedName>
</protein>
<keyword evidence="1" id="KW-0472">Membrane</keyword>
<keyword evidence="1" id="KW-1133">Transmembrane helix</keyword>
<name>A0A2A7N649_MYCAG</name>
<keyword evidence="3" id="KW-1185">Reference proteome</keyword>
<feature type="transmembrane region" description="Helical" evidence="1">
    <location>
        <begin position="12"/>
        <end position="39"/>
    </location>
</feature>
<comment type="caution">
    <text evidence="2">The sequence shown here is derived from an EMBL/GenBank/DDBJ whole genome shotgun (WGS) entry which is preliminary data.</text>
</comment>
<keyword evidence="1" id="KW-0812">Transmembrane</keyword>
<evidence type="ECO:0000313" key="3">
    <source>
        <dbReference type="Proteomes" id="UP000220914"/>
    </source>
</evidence>
<dbReference type="AlphaFoldDB" id="A0A2A7N649"/>
<proteinExistence type="predicted"/>
<organism evidence="2 3">
    <name type="scientific">Mycolicibacterium agri</name>
    <name type="common">Mycobacterium agri</name>
    <dbReference type="NCBI Taxonomy" id="36811"/>
    <lineage>
        <taxon>Bacteria</taxon>
        <taxon>Bacillati</taxon>
        <taxon>Actinomycetota</taxon>
        <taxon>Actinomycetes</taxon>
        <taxon>Mycobacteriales</taxon>
        <taxon>Mycobacteriaceae</taxon>
        <taxon>Mycolicibacterium</taxon>
    </lineage>
</organism>
<sequence length="44" mass="4686">MNDLQRPHTVRRIVVTAGVVLAALIVAVAAVYAVAFLILAPLMQ</sequence>
<gene>
    <name evidence="2" type="ORF">CQY20_10790</name>
</gene>
<evidence type="ECO:0000313" key="2">
    <source>
        <dbReference type="EMBL" id="PEG39364.1"/>
    </source>
</evidence>
<reference evidence="2 3" key="1">
    <citation type="submission" date="2017-10" db="EMBL/GenBank/DDBJ databases">
        <title>The new phylogeny of genus Mycobacterium.</title>
        <authorList>
            <person name="Tortoli E."/>
            <person name="Trovato A."/>
            <person name="Cirillo D.M."/>
        </authorList>
    </citation>
    <scope>NUCLEOTIDE SEQUENCE [LARGE SCALE GENOMIC DNA]</scope>
    <source>
        <strain evidence="2 3">CCUG37673</strain>
    </source>
</reference>